<dbReference type="InterPro" id="IPR000408">
    <property type="entry name" value="Reg_chr_condens"/>
</dbReference>
<dbReference type="SUPFAM" id="SSF54695">
    <property type="entry name" value="POZ domain"/>
    <property type="match status" value="2"/>
</dbReference>
<feature type="region of interest" description="Disordered" evidence="3">
    <location>
        <begin position="892"/>
        <end position="915"/>
    </location>
</feature>
<dbReference type="Pfam" id="PF13540">
    <property type="entry name" value="RCC1_2"/>
    <property type="match status" value="1"/>
</dbReference>
<comment type="caution">
    <text evidence="5">The sequence shown here is derived from an EMBL/GenBank/DDBJ whole genome shotgun (WGS) entry which is preliminary data.</text>
</comment>
<name>A0AAD5UH60_9FUNG</name>
<dbReference type="AlphaFoldDB" id="A0AAD5UH60"/>
<dbReference type="PANTHER" id="PTHR22872">
    <property type="entry name" value="BTK-BINDING PROTEIN-RELATED"/>
    <property type="match status" value="1"/>
</dbReference>
<keyword evidence="1" id="KW-0677">Repeat</keyword>
<organism evidence="5 6">
    <name type="scientific">Boothiomyces macroporosus</name>
    <dbReference type="NCBI Taxonomy" id="261099"/>
    <lineage>
        <taxon>Eukaryota</taxon>
        <taxon>Fungi</taxon>
        <taxon>Fungi incertae sedis</taxon>
        <taxon>Chytridiomycota</taxon>
        <taxon>Chytridiomycota incertae sedis</taxon>
        <taxon>Chytridiomycetes</taxon>
        <taxon>Rhizophydiales</taxon>
        <taxon>Terramycetaceae</taxon>
        <taxon>Boothiomyces</taxon>
    </lineage>
</organism>
<proteinExistence type="predicted"/>
<evidence type="ECO:0000256" key="2">
    <source>
        <dbReference type="PROSITE-ProRule" id="PRU00235"/>
    </source>
</evidence>
<dbReference type="Pfam" id="PF00651">
    <property type="entry name" value="BTB"/>
    <property type="match status" value="1"/>
</dbReference>
<dbReference type="SUPFAM" id="SSF50985">
    <property type="entry name" value="RCC1/BLIP-II"/>
    <property type="match status" value="1"/>
</dbReference>
<dbReference type="Pfam" id="PF00415">
    <property type="entry name" value="RCC1"/>
    <property type="match status" value="2"/>
</dbReference>
<evidence type="ECO:0000256" key="1">
    <source>
        <dbReference type="ARBA" id="ARBA00022737"/>
    </source>
</evidence>
<protein>
    <recommendedName>
        <fullName evidence="4">BTB domain-containing protein</fullName>
    </recommendedName>
</protein>
<dbReference type="EMBL" id="JADGKB010000032">
    <property type="protein sequence ID" value="KAJ3257985.1"/>
    <property type="molecule type" value="Genomic_DNA"/>
</dbReference>
<dbReference type="PROSITE" id="PS50097">
    <property type="entry name" value="BTB"/>
    <property type="match status" value="2"/>
</dbReference>
<accession>A0AAD5UH60</accession>
<dbReference type="Gene3D" id="2.130.10.30">
    <property type="entry name" value="Regulator of chromosome condensation 1/beta-lactamase-inhibitor protein II"/>
    <property type="match status" value="1"/>
</dbReference>
<reference evidence="5" key="1">
    <citation type="submission" date="2020-05" db="EMBL/GenBank/DDBJ databases">
        <title>Phylogenomic resolution of chytrid fungi.</title>
        <authorList>
            <person name="Stajich J.E."/>
            <person name="Amses K."/>
            <person name="Simmons R."/>
            <person name="Seto K."/>
            <person name="Myers J."/>
            <person name="Bonds A."/>
            <person name="Quandt C.A."/>
            <person name="Barry K."/>
            <person name="Liu P."/>
            <person name="Grigoriev I."/>
            <person name="Longcore J.E."/>
            <person name="James T.Y."/>
        </authorList>
    </citation>
    <scope>NUCLEOTIDE SEQUENCE</scope>
    <source>
        <strain evidence="5">PLAUS21</strain>
    </source>
</reference>
<evidence type="ECO:0000259" key="4">
    <source>
        <dbReference type="PROSITE" id="PS50097"/>
    </source>
</evidence>
<keyword evidence="6" id="KW-1185">Reference proteome</keyword>
<dbReference type="PROSITE" id="PS50012">
    <property type="entry name" value="RCC1_3"/>
    <property type="match status" value="4"/>
</dbReference>
<dbReference type="Proteomes" id="UP001210925">
    <property type="component" value="Unassembled WGS sequence"/>
</dbReference>
<feature type="domain" description="BTB" evidence="4">
    <location>
        <begin position="539"/>
        <end position="612"/>
    </location>
</feature>
<dbReference type="Gene3D" id="3.30.710.10">
    <property type="entry name" value="Potassium Channel Kv1.1, Chain A"/>
    <property type="match status" value="2"/>
</dbReference>
<evidence type="ECO:0000256" key="3">
    <source>
        <dbReference type="SAM" id="MobiDB-lite"/>
    </source>
</evidence>
<evidence type="ECO:0000313" key="5">
    <source>
        <dbReference type="EMBL" id="KAJ3257985.1"/>
    </source>
</evidence>
<evidence type="ECO:0000313" key="6">
    <source>
        <dbReference type="Proteomes" id="UP001210925"/>
    </source>
</evidence>
<feature type="repeat" description="RCC1" evidence="2">
    <location>
        <begin position="124"/>
        <end position="174"/>
    </location>
</feature>
<dbReference type="InterPro" id="IPR011333">
    <property type="entry name" value="SKP1/BTB/POZ_sf"/>
</dbReference>
<dbReference type="CDD" id="cd18186">
    <property type="entry name" value="BTB_POZ_ZBTB_KLHL-like"/>
    <property type="match status" value="2"/>
</dbReference>
<gene>
    <name evidence="5" type="ORF">HK103_004119</name>
</gene>
<dbReference type="InterPro" id="IPR009091">
    <property type="entry name" value="RCC1/BLIP-II"/>
</dbReference>
<dbReference type="InterPro" id="IPR051625">
    <property type="entry name" value="Signaling_Regulatory_Domain"/>
</dbReference>
<feature type="domain" description="BTB" evidence="4">
    <location>
        <begin position="403"/>
        <end position="484"/>
    </location>
</feature>
<feature type="repeat" description="RCC1" evidence="2">
    <location>
        <begin position="175"/>
        <end position="224"/>
    </location>
</feature>
<feature type="repeat" description="RCC1" evidence="2">
    <location>
        <begin position="73"/>
        <end position="123"/>
    </location>
</feature>
<feature type="repeat" description="RCC1" evidence="2">
    <location>
        <begin position="8"/>
        <end position="73"/>
    </location>
</feature>
<dbReference type="PANTHER" id="PTHR22872:SF2">
    <property type="entry name" value="INHIBITOR OF BRUTON TYROSINE KINASE"/>
    <property type="match status" value="1"/>
</dbReference>
<dbReference type="SMART" id="SM00225">
    <property type="entry name" value="BTB"/>
    <property type="match status" value="2"/>
</dbReference>
<sequence>MQNASSSMSLWSWGSNNNYLLGHGDFDTRTYPEKLNLFKDKSNSSHFESILDYDLDIKQIQVSKYHVAILTSQHLYTHGFGTGGRLGHGSEETVFTPKIVQGISTLVNQVAVGPDHTIAITTSGAVWVWGNNKYSQLGISGVENQLIPVELPMKKFNAKLAAASKYHSVVVTEGDSIYTWGTNNGQIGHSQPVQIHPRKITSFPIQPILQISCTDNATAFLVKTNAVYVVVNGEYLKVNFPVPEPSLFSRFDKSLKALPVNISANGSHFVSCLSNGELYMWDPQVKSKISKNQIFPKKVVAIGKKNMNVKSCAIGVNSSLIVCTTTGHVYLGEVFDKKTGDISKITYKFKKVSNLEHIVFVCTSIGGSLFALRSDFRCPQKIIENSSLRKDMITGLDMDRNDFDIWIFSSSKEQIKAHQVVLRSRSKFFSKLLSNSSIFTVDLPENVTFYFNNQIPNLDLNQFSSTAIKVVLEYLYTGSMTVFWQVEGNLYSYHKDQHIANLQNEIRKLQALFEIDETEFFRSTLNSRLAISFPVIDQANVAILLNGDVFYCHSLFLSSRCEYFRMILGYDCMWHLKTDSEGYPIVDLSHIDLPIFIELYSWMTNGVLPASEEKPVECDISDWLLYVERILVAANELLLPDIVSITSAILGRFVTVYNVLHYLQLADMHCANDLKEVCLDFVVRNIETFMRLRLLRNCELYIIEEISKKIQQLQLAKLPAMLGPNGFYAKVAQESKKEGPIGKKSKYPSVAAISTSFKTMSLETSPAISASNMSPLLTPLNLPISASYGSLSKSLDLGKSLVSLGSNSQLNEWQTAKSKKYISGSPMKNSFNESVLTKKSSWSSSIRASPAFKPEPKYPEITDTFYLDEELAQEDWKSLKRYIITNASKHVRGESPVRTPNDSGKSFEGPNLGRRLSDANGDVEFTLLEQSPISIKFEKKLSQKERKRLSMTKSQSNSLEPSPHIISPVTSPWKIVPTAPAMEVQEKRNSWKDMVNVPTPNLYPSKASSVFGKSPSLPLQSNSPTTTPTKVTSPVIIQPKLSQKERKKLNAKNRIVPDGPIAPSPVWNAIQACPAPSLLEIQGQDLKKKESVSSFKEIQLQQEIDKKNAIREKTKPLARIQKEETAMEEIKKYYLKTAVSNTGEWVVIQRIPPS</sequence>
<dbReference type="InterPro" id="IPR000210">
    <property type="entry name" value="BTB/POZ_dom"/>
</dbReference>